<gene>
    <name evidence="2" type="ORF">P7K49_026075</name>
</gene>
<feature type="region of interest" description="Disordered" evidence="1">
    <location>
        <begin position="16"/>
        <end position="61"/>
    </location>
</feature>
<organism evidence="2 3">
    <name type="scientific">Saguinus oedipus</name>
    <name type="common">Cotton-top tamarin</name>
    <name type="synonym">Oedipomidas oedipus</name>
    <dbReference type="NCBI Taxonomy" id="9490"/>
    <lineage>
        <taxon>Eukaryota</taxon>
        <taxon>Metazoa</taxon>
        <taxon>Chordata</taxon>
        <taxon>Craniata</taxon>
        <taxon>Vertebrata</taxon>
        <taxon>Euteleostomi</taxon>
        <taxon>Mammalia</taxon>
        <taxon>Eutheria</taxon>
        <taxon>Euarchontoglires</taxon>
        <taxon>Primates</taxon>
        <taxon>Haplorrhini</taxon>
        <taxon>Platyrrhini</taxon>
        <taxon>Cebidae</taxon>
        <taxon>Callitrichinae</taxon>
        <taxon>Saguinus</taxon>
    </lineage>
</organism>
<dbReference type="EMBL" id="JASSZA010000012">
    <property type="protein sequence ID" value="KAK2097041.1"/>
    <property type="molecule type" value="Genomic_DNA"/>
</dbReference>
<evidence type="ECO:0000256" key="1">
    <source>
        <dbReference type="SAM" id="MobiDB-lite"/>
    </source>
</evidence>
<accession>A0ABQ9UJI8</accession>
<evidence type="ECO:0000313" key="3">
    <source>
        <dbReference type="Proteomes" id="UP001266305"/>
    </source>
</evidence>
<protein>
    <submittedName>
        <fullName evidence="2">Uncharacterized protein</fullName>
    </submittedName>
</protein>
<comment type="caution">
    <text evidence="2">The sequence shown here is derived from an EMBL/GenBank/DDBJ whole genome shotgun (WGS) entry which is preliminary data.</text>
</comment>
<keyword evidence="3" id="KW-1185">Reference proteome</keyword>
<proteinExistence type="predicted"/>
<feature type="compositionally biased region" description="Basic and acidic residues" evidence="1">
    <location>
        <begin position="26"/>
        <end position="52"/>
    </location>
</feature>
<sequence>MAGATATAGAVFAEERASGKAIACQTKEDPEDDRHFQMSHGDHLKDVNKEEEPPTLASSGASTGQALAAWLSLLSQAQAPQARISLTLSSVSPASFYPPLLRWGLISVTADTWGSPRLWLVLAVGPL</sequence>
<dbReference type="Proteomes" id="UP001266305">
    <property type="component" value="Unassembled WGS sequence"/>
</dbReference>
<reference evidence="2 3" key="1">
    <citation type="submission" date="2023-05" db="EMBL/GenBank/DDBJ databases">
        <title>B98-5 Cell Line De Novo Hybrid Assembly: An Optical Mapping Approach.</title>
        <authorList>
            <person name="Kananen K."/>
            <person name="Auerbach J.A."/>
            <person name="Kautto E."/>
            <person name="Blachly J.S."/>
        </authorList>
    </citation>
    <scope>NUCLEOTIDE SEQUENCE [LARGE SCALE GENOMIC DNA]</scope>
    <source>
        <strain evidence="2">B95-8</strain>
        <tissue evidence="2">Cell line</tissue>
    </source>
</reference>
<evidence type="ECO:0000313" key="2">
    <source>
        <dbReference type="EMBL" id="KAK2097041.1"/>
    </source>
</evidence>
<name>A0ABQ9UJI8_SAGOE</name>